<comment type="subunit">
    <text evidence="9">The complex comprises the extracytoplasmic solute receptor protein and the two transmembrane proteins.</text>
</comment>
<protein>
    <recommendedName>
        <fullName evidence="9">TRAP transporter small permease protein</fullName>
    </recommendedName>
</protein>
<evidence type="ECO:0000256" key="6">
    <source>
        <dbReference type="ARBA" id="ARBA00022989"/>
    </source>
</evidence>
<dbReference type="EMBL" id="FORF01000007">
    <property type="protein sequence ID" value="SFI86592.1"/>
    <property type="molecule type" value="Genomic_DNA"/>
</dbReference>
<dbReference type="Proteomes" id="UP000242763">
    <property type="component" value="Unassembled WGS sequence"/>
</dbReference>
<name>A0A1I3LPH9_9HYPH</name>
<feature type="domain" description="Tripartite ATP-independent periplasmic transporters DctQ component" evidence="10">
    <location>
        <begin position="39"/>
        <end position="173"/>
    </location>
</feature>
<evidence type="ECO:0000313" key="12">
    <source>
        <dbReference type="Proteomes" id="UP000242763"/>
    </source>
</evidence>
<evidence type="ECO:0000256" key="4">
    <source>
        <dbReference type="ARBA" id="ARBA00022519"/>
    </source>
</evidence>
<comment type="subcellular location">
    <subcellularLocation>
        <location evidence="1 9">Cell inner membrane</location>
        <topology evidence="1 9">Multi-pass membrane protein</topology>
    </subcellularLocation>
</comment>
<proteinExistence type="inferred from homology"/>
<comment type="similarity">
    <text evidence="8 9">Belongs to the TRAP transporter small permease family.</text>
</comment>
<feature type="transmembrane region" description="Helical" evidence="9">
    <location>
        <begin position="20"/>
        <end position="45"/>
    </location>
</feature>
<dbReference type="GO" id="GO:0015740">
    <property type="term" value="P:C4-dicarboxylate transport"/>
    <property type="evidence" value="ECO:0007669"/>
    <property type="project" value="TreeGrafter"/>
</dbReference>
<dbReference type="STRING" id="1121003.SAMN03080618_01569"/>
<evidence type="ECO:0000313" key="11">
    <source>
        <dbReference type="EMBL" id="SFI86592.1"/>
    </source>
</evidence>
<dbReference type="OrthoDB" id="4250245at2"/>
<gene>
    <name evidence="11" type="ORF">SAMN03080618_01569</name>
</gene>
<dbReference type="GO" id="GO:0022857">
    <property type="term" value="F:transmembrane transporter activity"/>
    <property type="evidence" value="ECO:0007669"/>
    <property type="project" value="UniProtKB-UniRule"/>
</dbReference>
<keyword evidence="6 9" id="KW-1133">Transmembrane helix</keyword>
<sequence length="189" mass="20605">MATTPETPTGIRSFDLVFRFVDRVTAAMSMIGTAAILFIMCLIVADVVGRAFFSHPLPGVPEIVSMLILGIVFLQIANTLLRGRLTRADGFLMLVRSKSPRLEGALDALMHLCGVGLVGVLVYAFYPLAVRSYGRNEMVGTVGQFLAPIWPTYFVVLLGAIMLCLAFLLRAMQIFILTFGNEAAGEETR</sequence>
<dbReference type="Pfam" id="PF04290">
    <property type="entry name" value="DctQ"/>
    <property type="match status" value="1"/>
</dbReference>
<dbReference type="AlphaFoldDB" id="A0A1I3LPH9"/>
<evidence type="ECO:0000256" key="9">
    <source>
        <dbReference type="RuleBase" id="RU369079"/>
    </source>
</evidence>
<keyword evidence="5 9" id="KW-0812">Transmembrane</keyword>
<feature type="transmembrane region" description="Helical" evidence="9">
    <location>
        <begin position="65"/>
        <end position="83"/>
    </location>
</feature>
<dbReference type="InterPro" id="IPR055348">
    <property type="entry name" value="DctQ"/>
</dbReference>
<feature type="transmembrane region" description="Helical" evidence="9">
    <location>
        <begin position="104"/>
        <end position="129"/>
    </location>
</feature>
<dbReference type="PANTHER" id="PTHR35011:SF10">
    <property type="entry name" value="TRAP TRANSPORTER SMALL PERMEASE PROTEIN"/>
    <property type="match status" value="1"/>
</dbReference>
<accession>A0A1I3LPH9</accession>
<keyword evidence="2 9" id="KW-0813">Transport</keyword>
<keyword evidence="3" id="KW-1003">Cell membrane</keyword>
<feature type="transmembrane region" description="Helical" evidence="9">
    <location>
        <begin position="149"/>
        <end position="169"/>
    </location>
</feature>
<keyword evidence="12" id="KW-1185">Reference proteome</keyword>
<dbReference type="RefSeq" id="WP_091520620.1">
    <property type="nucleotide sequence ID" value="NZ_FORF01000007.1"/>
</dbReference>
<keyword evidence="4 9" id="KW-0997">Cell inner membrane</keyword>
<comment type="function">
    <text evidence="9">Part of the tripartite ATP-independent periplasmic (TRAP) transport system.</text>
</comment>
<keyword evidence="7 9" id="KW-0472">Membrane</keyword>
<evidence type="ECO:0000256" key="8">
    <source>
        <dbReference type="ARBA" id="ARBA00038436"/>
    </source>
</evidence>
<evidence type="ECO:0000259" key="10">
    <source>
        <dbReference type="Pfam" id="PF04290"/>
    </source>
</evidence>
<evidence type="ECO:0000256" key="2">
    <source>
        <dbReference type="ARBA" id="ARBA00022448"/>
    </source>
</evidence>
<reference evidence="12" key="1">
    <citation type="submission" date="2016-10" db="EMBL/GenBank/DDBJ databases">
        <authorList>
            <person name="Varghese N."/>
            <person name="Submissions S."/>
        </authorList>
    </citation>
    <scope>NUCLEOTIDE SEQUENCE [LARGE SCALE GENOMIC DNA]</scope>
    <source>
        <strain evidence="12">DSM 21857</strain>
    </source>
</reference>
<dbReference type="InterPro" id="IPR007387">
    <property type="entry name" value="TRAP_DctQ"/>
</dbReference>
<evidence type="ECO:0000256" key="3">
    <source>
        <dbReference type="ARBA" id="ARBA00022475"/>
    </source>
</evidence>
<dbReference type="PANTHER" id="PTHR35011">
    <property type="entry name" value="2,3-DIKETO-L-GULONATE TRAP TRANSPORTER SMALL PERMEASE PROTEIN YIAM"/>
    <property type="match status" value="1"/>
</dbReference>
<organism evidence="11 12">
    <name type="scientific">Aquamicrobium aerolatum DSM 21857</name>
    <dbReference type="NCBI Taxonomy" id="1121003"/>
    <lineage>
        <taxon>Bacteria</taxon>
        <taxon>Pseudomonadati</taxon>
        <taxon>Pseudomonadota</taxon>
        <taxon>Alphaproteobacteria</taxon>
        <taxon>Hyphomicrobiales</taxon>
        <taxon>Phyllobacteriaceae</taxon>
        <taxon>Aerobium</taxon>
    </lineage>
</organism>
<evidence type="ECO:0000256" key="7">
    <source>
        <dbReference type="ARBA" id="ARBA00023136"/>
    </source>
</evidence>
<evidence type="ECO:0000256" key="5">
    <source>
        <dbReference type="ARBA" id="ARBA00022692"/>
    </source>
</evidence>
<evidence type="ECO:0000256" key="1">
    <source>
        <dbReference type="ARBA" id="ARBA00004429"/>
    </source>
</evidence>
<dbReference type="GO" id="GO:0005886">
    <property type="term" value="C:plasma membrane"/>
    <property type="evidence" value="ECO:0007669"/>
    <property type="project" value="UniProtKB-SubCell"/>
</dbReference>